<dbReference type="GO" id="GO:0015188">
    <property type="term" value="F:L-isoleucine transmembrane transporter activity"/>
    <property type="evidence" value="ECO:0007669"/>
    <property type="project" value="TreeGrafter"/>
</dbReference>
<accession>A0A099I5I2</accession>
<evidence type="ECO:0000313" key="11">
    <source>
        <dbReference type="Proteomes" id="UP000030008"/>
    </source>
</evidence>
<dbReference type="GO" id="GO:0015190">
    <property type="term" value="F:L-leucine transmembrane transporter activity"/>
    <property type="evidence" value="ECO:0007669"/>
    <property type="project" value="TreeGrafter"/>
</dbReference>
<keyword evidence="3 9" id="KW-0813">Transport</keyword>
<dbReference type="PANTHER" id="PTHR30588:SF8">
    <property type="entry name" value="BRANCHED-CHAIN AMINO ACID PERMEASE BRAB"/>
    <property type="match status" value="1"/>
</dbReference>
<feature type="transmembrane region" description="Helical" evidence="9">
    <location>
        <begin position="119"/>
        <end position="139"/>
    </location>
</feature>
<dbReference type="Pfam" id="PF05525">
    <property type="entry name" value="Branch_AA_trans"/>
    <property type="match status" value="1"/>
</dbReference>
<keyword evidence="7 9" id="KW-1133">Transmembrane helix</keyword>
<feature type="transmembrane region" description="Helical" evidence="9">
    <location>
        <begin position="279"/>
        <end position="303"/>
    </location>
</feature>
<feature type="transmembrane region" description="Helical" evidence="9">
    <location>
        <begin position="379"/>
        <end position="404"/>
    </location>
</feature>
<evidence type="ECO:0000256" key="5">
    <source>
        <dbReference type="ARBA" id="ARBA00022692"/>
    </source>
</evidence>
<sequence>MKKLTFIQIISVSMMLFAIFFGAGNMIFPPAMGQLAGTNYISALAGFILTDAGIAILGVTAVVLAGTSMSDLGNLVSRRFALVLSVGVYLLIGPLFALPRTGSVSFEIALLPYIGENNAILWSLLFTAAFFGLTYYLSSNPSRIVDVVGKYLTPVLLISILAIFIVSLLQETSNGAFSFGTMMEPSPAYADIPFFKGMIEGYNALDGPAGLAFAILVITAIRSYGVTDKKSIARYTILCGLGAAGFLAVVYFMLTYVGAITNTPFTNGGALLHAVTNHLFGGIGGIILGIAVLFACLTTSIGLTTSFADYFQTILPKRWTYKRIAAAVCLFSFVISNIGLSQLITVSLPILIMIYPLTVVLMLLSFLKQRIGSRRMVYIMAMLFTFAVSFVNGMESAGVSLGIISDWFAELPFYELSIGWILPAVAGALIGLLPFWPMNNEGSGLAETGE</sequence>
<feature type="transmembrane region" description="Helical" evidence="9">
    <location>
        <begin position="207"/>
        <end position="225"/>
    </location>
</feature>
<feature type="transmembrane region" description="Helical" evidence="9">
    <location>
        <begin position="80"/>
        <end position="99"/>
    </location>
</feature>
<keyword evidence="8 9" id="KW-0472">Membrane</keyword>
<comment type="function">
    <text evidence="9">Component of the transport system for branched-chain amino acids.</text>
</comment>
<evidence type="ECO:0000256" key="1">
    <source>
        <dbReference type="ARBA" id="ARBA00004651"/>
    </source>
</evidence>
<feature type="transmembrane region" description="Helical" evidence="9">
    <location>
        <begin position="40"/>
        <end position="68"/>
    </location>
</feature>
<reference evidence="10 11" key="1">
    <citation type="submission" date="2014-08" db="EMBL/GenBank/DDBJ databases">
        <title>Clostridium innocuum, an unnegligible vancomycin-resistant pathogen causing extra-intestinal infections.</title>
        <authorList>
            <person name="Feng Y."/>
            <person name="Chiu C.-H."/>
        </authorList>
    </citation>
    <scope>NUCLEOTIDE SEQUENCE [LARGE SCALE GENOMIC DNA]</scope>
    <source>
        <strain evidence="10 11">AN88</strain>
    </source>
</reference>
<evidence type="ECO:0000313" key="10">
    <source>
        <dbReference type="EMBL" id="KGJ52930.1"/>
    </source>
</evidence>
<dbReference type="GO" id="GO:0015818">
    <property type="term" value="P:isoleucine transport"/>
    <property type="evidence" value="ECO:0007669"/>
    <property type="project" value="TreeGrafter"/>
</dbReference>
<evidence type="ECO:0000256" key="6">
    <source>
        <dbReference type="ARBA" id="ARBA00022970"/>
    </source>
</evidence>
<dbReference type="InterPro" id="IPR004685">
    <property type="entry name" value="Brnchd-chn_aa_trnsp_Livcs"/>
</dbReference>
<evidence type="ECO:0000256" key="2">
    <source>
        <dbReference type="ARBA" id="ARBA00008540"/>
    </source>
</evidence>
<evidence type="ECO:0000256" key="9">
    <source>
        <dbReference type="RuleBase" id="RU362122"/>
    </source>
</evidence>
<protein>
    <recommendedName>
        <fullName evidence="9">Branched-chain amino acid transport system carrier protein</fullName>
    </recommendedName>
</protein>
<feature type="transmembrane region" description="Helical" evidence="9">
    <location>
        <begin position="416"/>
        <end position="436"/>
    </location>
</feature>
<dbReference type="Proteomes" id="UP000030008">
    <property type="component" value="Unassembled WGS sequence"/>
</dbReference>
<name>A0A099I5I2_CLOIN</name>
<gene>
    <name evidence="10" type="ORF">CIAN88_11595</name>
</gene>
<keyword evidence="4" id="KW-1003">Cell membrane</keyword>
<dbReference type="GO" id="GO:0015820">
    <property type="term" value="P:L-leucine transport"/>
    <property type="evidence" value="ECO:0007669"/>
    <property type="project" value="TreeGrafter"/>
</dbReference>
<feature type="transmembrane region" description="Helical" evidence="9">
    <location>
        <begin position="7"/>
        <end position="28"/>
    </location>
</feature>
<evidence type="ECO:0000256" key="4">
    <source>
        <dbReference type="ARBA" id="ARBA00022475"/>
    </source>
</evidence>
<dbReference type="AlphaFoldDB" id="A0A099I5I2"/>
<feature type="transmembrane region" description="Helical" evidence="9">
    <location>
        <begin position="151"/>
        <end position="169"/>
    </location>
</feature>
<dbReference type="EMBL" id="JQIF01000049">
    <property type="protein sequence ID" value="KGJ52930.1"/>
    <property type="molecule type" value="Genomic_DNA"/>
</dbReference>
<keyword evidence="5 9" id="KW-0812">Transmembrane</keyword>
<proteinExistence type="inferred from homology"/>
<comment type="similarity">
    <text evidence="2 9">Belongs to the branched chain amino acid transporter family.</text>
</comment>
<evidence type="ECO:0000256" key="7">
    <source>
        <dbReference type="ARBA" id="ARBA00022989"/>
    </source>
</evidence>
<feature type="transmembrane region" description="Helical" evidence="9">
    <location>
        <begin position="324"/>
        <end position="344"/>
    </location>
</feature>
<dbReference type="GO" id="GO:0005886">
    <property type="term" value="C:plasma membrane"/>
    <property type="evidence" value="ECO:0007669"/>
    <property type="project" value="UniProtKB-SubCell"/>
</dbReference>
<dbReference type="NCBIfam" id="TIGR00796">
    <property type="entry name" value="livcs"/>
    <property type="match status" value="1"/>
</dbReference>
<dbReference type="PANTHER" id="PTHR30588">
    <property type="entry name" value="BRANCHED-CHAIN AMINO ACID TRANSPORT SYSTEM 2 CARRIER PROTEIN"/>
    <property type="match status" value="1"/>
</dbReference>
<keyword evidence="6 9" id="KW-0029">Amino-acid transport</keyword>
<dbReference type="GO" id="GO:0005304">
    <property type="term" value="F:L-valine transmembrane transporter activity"/>
    <property type="evidence" value="ECO:0007669"/>
    <property type="project" value="TreeGrafter"/>
</dbReference>
<comment type="caution">
    <text evidence="10">The sequence shown here is derived from an EMBL/GenBank/DDBJ whole genome shotgun (WGS) entry which is preliminary data.</text>
</comment>
<organism evidence="10 11">
    <name type="scientific">Clostridium innocuum</name>
    <dbReference type="NCBI Taxonomy" id="1522"/>
    <lineage>
        <taxon>Bacteria</taxon>
        <taxon>Bacillati</taxon>
        <taxon>Bacillota</taxon>
        <taxon>Clostridia</taxon>
        <taxon>Eubacteriales</taxon>
        <taxon>Clostridiaceae</taxon>
        <taxon>Clostridium</taxon>
    </lineage>
</organism>
<evidence type="ECO:0000256" key="3">
    <source>
        <dbReference type="ARBA" id="ARBA00022448"/>
    </source>
</evidence>
<evidence type="ECO:0000256" key="8">
    <source>
        <dbReference type="ARBA" id="ARBA00023136"/>
    </source>
</evidence>
<feature type="transmembrane region" description="Helical" evidence="9">
    <location>
        <begin position="350"/>
        <end position="367"/>
    </location>
</feature>
<comment type="subcellular location">
    <subcellularLocation>
        <location evidence="1 9">Cell membrane</location>
        <topology evidence="1 9">Multi-pass membrane protein</topology>
    </subcellularLocation>
</comment>
<feature type="transmembrane region" description="Helical" evidence="9">
    <location>
        <begin position="237"/>
        <end position="259"/>
    </location>
</feature>
<dbReference type="RefSeq" id="WP_044905555.1">
    <property type="nucleotide sequence ID" value="NZ_JQIF01000049.1"/>
</dbReference>